<dbReference type="PROSITE" id="PS50102">
    <property type="entry name" value="RRM"/>
    <property type="match status" value="1"/>
</dbReference>
<evidence type="ECO:0000313" key="7">
    <source>
        <dbReference type="Proteomes" id="UP000279236"/>
    </source>
</evidence>
<feature type="region of interest" description="Disordered" evidence="4">
    <location>
        <begin position="193"/>
        <end position="295"/>
    </location>
</feature>
<feature type="region of interest" description="Disordered" evidence="4">
    <location>
        <begin position="1"/>
        <end position="105"/>
    </location>
</feature>
<evidence type="ECO:0000256" key="3">
    <source>
        <dbReference type="PROSITE-ProRule" id="PRU00176"/>
    </source>
</evidence>
<sequence length="295" mass="31819">MSEAVLSKKQQKALAFRAKQKQKAKGLPEPEDVPENDLVDDNDDAAEASTDSKAKPSKAAEGKKRKRGDDTEAAADGEDETAKDGKKAAKKGKTAWDDEEEKKKTKKDIKQRFILFIGNLGYKTGREAVANHFKEAISRTPSVRLLTERAEPGKPAKSRGIAFLELSTSTELQACLKLHHSLLNGREINVELTAGGGGKSAERKGKIAERNKRIGGQRERRADKEREAAIAAGEPTPEEKKAAERAAAEAAAPDGFKMRNGRRVKIKSGGGGRDGGYPARPKWQPTGANAVSVGQ</sequence>
<proteinExistence type="predicted"/>
<feature type="domain" description="RRM" evidence="5">
    <location>
        <begin position="113"/>
        <end position="195"/>
    </location>
</feature>
<dbReference type="EMBL" id="RSCE01000001">
    <property type="protein sequence ID" value="RSH87563.1"/>
    <property type="molecule type" value="Genomic_DNA"/>
</dbReference>
<dbReference type="InterPro" id="IPR012677">
    <property type="entry name" value="Nucleotide-bd_a/b_plait_sf"/>
</dbReference>
<evidence type="ECO:0000256" key="4">
    <source>
        <dbReference type="SAM" id="MobiDB-lite"/>
    </source>
</evidence>
<dbReference type="SMART" id="SM00360">
    <property type="entry name" value="RRM"/>
    <property type="match status" value="1"/>
</dbReference>
<dbReference type="InterPro" id="IPR000504">
    <property type="entry name" value="RRM_dom"/>
</dbReference>
<feature type="compositionally biased region" description="Basic and acidic residues" evidence="4">
    <location>
        <begin position="237"/>
        <end position="247"/>
    </location>
</feature>
<comment type="caution">
    <text evidence="6">The sequence shown here is derived from an EMBL/GenBank/DDBJ whole genome shotgun (WGS) entry which is preliminary data.</text>
</comment>
<gene>
    <name evidence="6" type="ORF">EHS24_000073</name>
</gene>
<dbReference type="FunFam" id="3.30.70.330:FF:000376">
    <property type="entry name" value="Putative RNA binding protein"/>
    <property type="match status" value="1"/>
</dbReference>
<organism evidence="6 7">
    <name type="scientific">Apiotrichum porosum</name>
    <dbReference type="NCBI Taxonomy" id="105984"/>
    <lineage>
        <taxon>Eukaryota</taxon>
        <taxon>Fungi</taxon>
        <taxon>Dikarya</taxon>
        <taxon>Basidiomycota</taxon>
        <taxon>Agaricomycotina</taxon>
        <taxon>Tremellomycetes</taxon>
        <taxon>Trichosporonales</taxon>
        <taxon>Trichosporonaceae</taxon>
        <taxon>Apiotrichum</taxon>
    </lineage>
</organism>
<feature type="compositionally biased region" description="Basic and acidic residues" evidence="4">
    <location>
        <begin position="200"/>
        <end position="228"/>
    </location>
</feature>
<keyword evidence="7" id="KW-1185">Reference proteome</keyword>
<keyword evidence="2 3" id="KW-0694">RNA-binding</keyword>
<dbReference type="InterPro" id="IPR035979">
    <property type="entry name" value="RBD_domain_sf"/>
</dbReference>
<evidence type="ECO:0000313" key="6">
    <source>
        <dbReference type="EMBL" id="RSH87563.1"/>
    </source>
</evidence>
<dbReference type="OrthoDB" id="167718at2759"/>
<evidence type="ECO:0000259" key="5">
    <source>
        <dbReference type="PROSITE" id="PS50102"/>
    </source>
</evidence>
<reference evidence="6 7" key="1">
    <citation type="submission" date="2018-11" db="EMBL/GenBank/DDBJ databases">
        <title>Genome sequence of Apiotrichum porosum DSM 27194.</title>
        <authorList>
            <person name="Aliyu H."/>
            <person name="Gorte O."/>
            <person name="Ochsenreither K."/>
        </authorList>
    </citation>
    <scope>NUCLEOTIDE SEQUENCE [LARGE SCALE GENOMIC DNA]</scope>
    <source>
        <strain evidence="6 7">DSM 27194</strain>
    </source>
</reference>
<keyword evidence="1" id="KW-0677">Repeat</keyword>
<dbReference type="PANTHER" id="PTHR23236">
    <property type="entry name" value="EUKARYOTIC TRANSLATION INITIATION FACTOR 4B/4H"/>
    <property type="match status" value="1"/>
</dbReference>
<dbReference type="STRING" id="105984.A0A427Y8Z8"/>
<evidence type="ECO:0000256" key="1">
    <source>
        <dbReference type="ARBA" id="ARBA00022737"/>
    </source>
</evidence>
<dbReference type="GO" id="GO:0003723">
    <property type="term" value="F:RNA binding"/>
    <property type="evidence" value="ECO:0007669"/>
    <property type="project" value="UniProtKB-UniRule"/>
</dbReference>
<dbReference type="InterPro" id="IPR034228">
    <property type="entry name" value="Nop6_RRM"/>
</dbReference>
<dbReference type="GeneID" id="39584616"/>
<dbReference type="Pfam" id="PF00076">
    <property type="entry name" value="RRM_1"/>
    <property type="match status" value="1"/>
</dbReference>
<feature type="compositionally biased region" description="Basic and acidic residues" evidence="4">
    <location>
        <begin position="50"/>
        <end position="70"/>
    </location>
</feature>
<protein>
    <recommendedName>
        <fullName evidence="5">RRM domain-containing protein</fullName>
    </recommendedName>
</protein>
<dbReference type="CDD" id="cd12400">
    <property type="entry name" value="RRM_Nop6"/>
    <property type="match status" value="1"/>
</dbReference>
<dbReference type="AlphaFoldDB" id="A0A427Y8Z8"/>
<accession>A0A427Y8Z8</accession>
<dbReference type="PANTHER" id="PTHR23236:SF119">
    <property type="entry name" value="NUCLEAR RNA-BINDING PROTEIN SART-3"/>
    <property type="match status" value="1"/>
</dbReference>
<feature type="compositionally biased region" description="Acidic residues" evidence="4">
    <location>
        <begin position="29"/>
        <end position="46"/>
    </location>
</feature>
<dbReference type="SUPFAM" id="SSF54928">
    <property type="entry name" value="RNA-binding domain, RBD"/>
    <property type="match status" value="1"/>
</dbReference>
<dbReference type="RefSeq" id="XP_028479771.1">
    <property type="nucleotide sequence ID" value="XM_028615914.1"/>
</dbReference>
<name>A0A427Y8Z8_9TREE</name>
<dbReference type="Gene3D" id="3.30.70.330">
    <property type="match status" value="1"/>
</dbReference>
<dbReference type="Proteomes" id="UP000279236">
    <property type="component" value="Unassembled WGS sequence"/>
</dbReference>
<evidence type="ECO:0000256" key="2">
    <source>
        <dbReference type="ARBA" id="ARBA00022884"/>
    </source>
</evidence>
<feature type="compositionally biased region" description="Polar residues" evidence="4">
    <location>
        <begin position="286"/>
        <end position="295"/>
    </location>
</feature>